<evidence type="ECO:0000313" key="2">
    <source>
        <dbReference type="Proteomes" id="UP000466442"/>
    </source>
</evidence>
<organism evidence="1 2">
    <name type="scientific">Apolygus lucorum</name>
    <name type="common">Small green plant bug</name>
    <name type="synonym">Lygocoris lucorum</name>
    <dbReference type="NCBI Taxonomy" id="248454"/>
    <lineage>
        <taxon>Eukaryota</taxon>
        <taxon>Metazoa</taxon>
        <taxon>Ecdysozoa</taxon>
        <taxon>Arthropoda</taxon>
        <taxon>Hexapoda</taxon>
        <taxon>Insecta</taxon>
        <taxon>Pterygota</taxon>
        <taxon>Neoptera</taxon>
        <taxon>Paraneoptera</taxon>
        <taxon>Hemiptera</taxon>
        <taxon>Heteroptera</taxon>
        <taxon>Panheteroptera</taxon>
        <taxon>Cimicomorpha</taxon>
        <taxon>Miridae</taxon>
        <taxon>Mirini</taxon>
        <taxon>Apolygus</taxon>
    </lineage>
</organism>
<comment type="caution">
    <text evidence="1">The sequence shown here is derived from an EMBL/GenBank/DDBJ whole genome shotgun (WGS) entry which is preliminary data.</text>
</comment>
<name>A0A8S9XXB0_APOLU</name>
<dbReference type="EMBL" id="WIXP02000003">
    <property type="protein sequence ID" value="KAF6213712.1"/>
    <property type="molecule type" value="Genomic_DNA"/>
</dbReference>
<sequence>MIQFWNEQCQNIPKSIKNEEDRKLWTVILKMDFAFFLYKTDHTDTQNKLPTFLKQFKKLYDCIRNVHL</sequence>
<dbReference type="AlphaFoldDB" id="A0A8S9XXB0"/>
<protein>
    <submittedName>
        <fullName evidence="1">Uncharacterized protein</fullName>
    </submittedName>
</protein>
<accession>A0A8S9XXB0</accession>
<gene>
    <name evidence="1" type="ORF">GE061_011434</name>
</gene>
<reference evidence="1" key="1">
    <citation type="journal article" date="2021" name="Mol. Ecol. Resour.">
        <title>Apolygus lucorum genome provides insights into omnivorousness and mesophyll feeding.</title>
        <authorList>
            <person name="Liu Y."/>
            <person name="Liu H."/>
            <person name="Wang H."/>
            <person name="Huang T."/>
            <person name="Liu B."/>
            <person name="Yang B."/>
            <person name="Yin L."/>
            <person name="Li B."/>
            <person name="Zhang Y."/>
            <person name="Zhang S."/>
            <person name="Jiang F."/>
            <person name="Zhang X."/>
            <person name="Ren Y."/>
            <person name="Wang B."/>
            <person name="Wang S."/>
            <person name="Lu Y."/>
            <person name="Wu K."/>
            <person name="Fan W."/>
            <person name="Wang G."/>
        </authorList>
    </citation>
    <scope>NUCLEOTIDE SEQUENCE</scope>
    <source>
        <strain evidence="1">12Hb</strain>
    </source>
</reference>
<keyword evidence="2" id="KW-1185">Reference proteome</keyword>
<proteinExistence type="predicted"/>
<evidence type="ECO:0000313" key="1">
    <source>
        <dbReference type="EMBL" id="KAF6213712.1"/>
    </source>
</evidence>
<dbReference type="Proteomes" id="UP000466442">
    <property type="component" value="Unassembled WGS sequence"/>
</dbReference>